<comment type="catalytic activity">
    <reaction evidence="14">
        <text>L-tyrosyl-[protein] + ATP = O-phospho-L-tyrosyl-[protein] + ADP + H(+)</text>
        <dbReference type="Rhea" id="RHEA:10596"/>
        <dbReference type="Rhea" id="RHEA-COMP:10136"/>
        <dbReference type="Rhea" id="RHEA-COMP:20101"/>
        <dbReference type="ChEBI" id="CHEBI:15378"/>
        <dbReference type="ChEBI" id="CHEBI:30616"/>
        <dbReference type="ChEBI" id="CHEBI:46858"/>
        <dbReference type="ChEBI" id="CHEBI:61978"/>
        <dbReference type="ChEBI" id="CHEBI:456216"/>
        <dbReference type="EC" id="2.7.10.1"/>
    </reaction>
</comment>
<dbReference type="Pfam" id="PF13927">
    <property type="entry name" value="Ig_3"/>
    <property type="match status" value="2"/>
</dbReference>
<dbReference type="InterPro" id="IPR007110">
    <property type="entry name" value="Ig-like_dom"/>
</dbReference>
<keyword evidence="11" id="KW-0675">Receptor</keyword>
<keyword evidence="15" id="KW-0547">Nucleotide-binding</keyword>
<dbReference type="Gene3D" id="2.60.40.10">
    <property type="entry name" value="Immunoglobulins"/>
    <property type="match status" value="5"/>
</dbReference>
<evidence type="ECO:0000259" key="16">
    <source>
        <dbReference type="PROSITE" id="PS50011"/>
    </source>
</evidence>
<keyword evidence="13" id="KW-0393">Immunoglobulin domain</keyword>
<gene>
    <name evidence="19" type="ORF">PLOB_00002335</name>
</gene>
<dbReference type="PANTHER" id="PTHR24416">
    <property type="entry name" value="TYROSINE-PROTEIN KINASE RECEPTOR"/>
    <property type="match status" value="1"/>
</dbReference>
<name>A0ABN8Q9W0_9CNID</name>
<keyword evidence="12" id="KW-0325">Glycoprotein</keyword>
<dbReference type="CDD" id="cd00063">
    <property type="entry name" value="FN3"/>
    <property type="match status" value="1"/>
</dbReference>
<dbReference type="Pfam" id="PF07714">
    <property type="entry name" value="PK_Tyr_Ser-Thr"/>
    <property type="match status" value="1"/>
</dbReference>
<dbReference type="InterPro" id="IPR020635">
    <property type="entry name" value="Tyr_kinase_cat_dom"/>
</dbReference>
<keyword evidence="7" id="KW-0418">Kinase</keyword>
<comment type="similarity">
    <text evidence="2">Belongs to the protein kinase superfamily. CAMK Ser/Thr protein kinase family.</text>
</comment>
<dbReference type="SUPFAM" id="SSF56112">
    <property type="entry name" value="Protein kinase-like (PK-like)"/>
    <property type="match status" value="1"/>
</dbReference>
<feature type="domain" description="Ig-like" evidence="17">
    <location>
        <begin position="354"/>
        <end position="437"/>
    </location>
</feature>
<dbReference type="InterPro" id="IPR036179">
    <property type="entry name" value="Ig-like_dom_sf"/>
</dbReference>
<dbReference type="CDD" id="cd00192">
    <property type="entry name" value="PTKc"/>
    <property type="match status" value="1"/>
</dbReference>
<keyword evidence="5" id="KW-0812">Transmembrane</keyword>
<dbReference type="InterPro" id="IPR017441">
    <property type="entry name" value="Protein_kinase_ATP_BS"/>
</dbReference>
<evidence type="ECO:0000256" key="12">
    <source>
        <dbReference type="ARBA" id="ARBA00023180"/>
    </source>
</evidence>
<dbReference type="InterPro" id="IPR001245">
    <property type="entry name" value="Ser-Thr/Tyr_kinase_cat_dom"/>
</dbReference>
<keyword evidence="4" id="KW-0808">Transferase</keyword>
<evidence type="ECO:0000259" key="18">
    <source>
        <dbReference type="PROSITE" id="PS50853"/>
    </source>
</evidence>
<dbReference type="InterPro" id="IPR036116">
    <property type="entry name" value="FN3_sf"/>
</dbReference>
<keyword evidence="8" id="KW-1133">Transmembrane helix</keyword>
<dbReference type="PROSITE" id="PS50853">
    <property type="entry name" value="FN3"/>
    <property type="match status" value="1"/>
</dbReference>
<dbReference type="InterPro" id="IPR000719">
    <property type="entry name" value="Prot_kinase_dom"/>
</dbReference>
<dbReference type="InterPro" id="IPR003599">
    <property type="entry name" value="Ig_sub"/>
</dbReference>
<dbReference type="Gene3D" id="3.30.200.20">
    <property type="entry name" value="Phosphorylase Kinase, domain 1"/>
    <property type="match status" value="1"/>
</dbReference>
<evidence type="ECO:0000256" key="7">
    <source>
        <dbReference type="ARBA" id="ARBA00022777"/>
    </source>
</evidence>
<evidence type="ECO:0000256" key="10">
    <source>
        <dbReference type="ARBA" id="ARBA00023157"/>
    </source>
</evidence>
<proteinExistence type="inferred from homology"/>
<keyword evidence="10" id="KW-1015">Disulfide bond</keyword>
<comment type="caution">
    <text evidence="19">The sequence shown here is derived from an EMBL/GenBank/DDBJ whole genome shotgun (WGS) entry which is preliminary data.</text>
</comment>
<dbReference type="InterPro" id="IPR011009">
    <property type="entry name" value="Kinase-like_dom_sf"/>
</dbReference>
<dbReference type="PIRSF" id="PIRSF000615">
    <property type="entry name" value="TyrPK_CSF1-R"/>
    <property type="match status" value="1"/>
</dbReference>
<dbReference type="SMART" id="SM00409">
    <property type="entry name" value="IG"/>
    <property type="match status" value="4"/>
</dbReference>
<reference evidence="19 20" key="1">
    <citation type="submission" date="2022-05" db="EMBL/GenBank/DDBJ databases">
        <authorList>
            <consortium name="Genoscope - CEA"/>
            <person name="William W."/>
        </authorList>
    </citation>
    <scope>NUCLEOTIDE SEQUENCE [LARGE SCALE GENOMIC DNA]</scope>
</reference>
<evidence type="ECO:0000313" key="20">
    <source>
        <dbReference type="Proteomes" id="UP001159405"/>
    </source>
</evidence>
<dbReference type="Gene3D" id="1.10.510.10">
    <property type="entry name" value="Transferase(Phosphotransferase) domain 1"/>
    <property type="match status" value="1"/>
</dbReference>
<feature type="domain" description="Protein kinase" evidence="16">
    <location>
        <begin position="827"/>
        <end position="1116"/>
    </location>
</feature>
<dbReference type="InterPro" id="IPR003961">
    <property type="entry name" value="FN3_dom"/>
</dbReference>
<feature type="binding site" evidence="15">
    <location>
        <position position="862"/>
    </location>
    <ligand>
        <name>ATP</name>
        <dbReference type="ChEBI" id="CHEBI:30616"/>
    </ligand>
</feature>
<accession>A0ABN8Q9W0</accession>
<dbReference type="EC" id="2.7.10.1" evidence="3"/>
<evidence type="ECO:0000256" key="3">
    <source>
        <dbReference type="ARBA" id="ARBA00011902"/>
    </source>
</evidence>
<evidence type="ECO:0000256" key="11">
    <source>
        <dbReference type="ARBA" id="ARBA00023170"/>
    </source>
</evidence>
<evidence type="ECO:0000256" key="8">
    <source>
        <dbReference type="ARBA" id="ARBA00022989"/>
    </source>
</evidence>
<organism evidence="19 20">
    <name type="scientific">Porites lobata</name>
    <dbReference type="NCBI Taxonomy" id="104759"/>
    <lineage>
        <taxon>Eukaryota</taxon>
        <taxon>Metazoa</taxon>
        <taxon>Cnidaria</taxon>
        <taxon>Anthozoa</taxon>
        <taxon>Hexacorallia</taxon>
        <taxon>Scleractinia</taxon>
        <taxon>Fungiina</taxon>
        <taxon>Poritidae</taxon>
        <taxon>Porites</taxon>
    </lineage>
</organism>
<evidence type="ECO:0000256" key="2">
    <source>
        <dbReference type="ARBA" id="ARBA00006692"/>
    </source>
</evidence>
<dbReference type="Pfam" id="PF00041">
    <property type="entry name" value="fn3"/>
    <property type="match status" value="1"/>
</dbReference>
<dbReference type="PANTHER" id="PTHR24416:SF617">
    <property type="entry name" value="RET ONCOGENE, ISOFORM A"/>
    <property type="match status" value="1"/>
</dbReference>
<keyword evidence="20" id="KW-1185">Reference proteome</keyword>
<dbReference type="InterPro" id="IPR003598">
    <property type="entry name" value="Ig_sub2"/>
</dbReference>
<dbReference type="PROSITE" id="PS00107">
    <property type="entry name" value="PROTEIN_KINASE_ATP"/>
    <property type="match status" value="1"/>
</dbReference>
<evidence type="ECO:0000259" key="17">
    <source>
        <dbReference type="PROSITE" id="PS50835"/>
    </source>
</evidence>
<dbReference type="Proteomes" id="UP001159405">
    <property type="component" value="Unassembled WGS sequence"/>
</dbReference>
<dbReference type="SMART" id="SM00060">
    <property type="entry name" value="FN3"/>
    <property type="match status" value="2"/>
</dbReference>
<dbReference type="SMART" id="SM00219">
    <property type="entry name" value="TyrKc"/>
    <property type="match status" value="1"/>
</dbReference>
<feature type="domain" description="Fibronectin type-III" evidence="18">
    <location>
        <begin position="532"/>
        <end position="627"/>
    </location>
</feature>
<dbReference type="InterPro" id="IPR008266">
    <property type="entry name" value="Tyr_kinase_AS"/>
</dbReference>
<keyword evidence="9" id="KW-0472">Membrane</keyword>
<dbReference type="PROSITE" id="PS50835">
    <property type="entry name" value="IG_LIKE"/>
    <property type="match status" value="2"/>
</dbReference>
<dbReference type="PROSITE" id="PS50011">
    <property type="entry name" value="PROTEIN_KINASE_DOM"/>
    <property type="match status" value="1"/>
</dbReference>
<dbReference type="SMART" id="SM00408">
    <property type="entry name" value="IGc2"/>
    <property type="match status" value="2"/>
</dbReference>
<evidence type="ECO:0000256" key="6">
    <source>
        <dbReference type="ARBA" id="ARBA00022737"/>
    </source>
</evidence>
<evidence type="ECO:0000256" key="5">
    <source>
        <dbReference type="ARBA" id="ARBA00022692"/>
    </source>
</evidence>
<dbReference type="InterPro" id="IPR050122">
    <property type="entry name" value="RTK"/>
</dbReference>
<keyword evidence="6" id="KW-0677">Repeat</keyword>
<dbReference type="EMBL" id="CALNXK010000108">
    <property type="protein sequence ID" value="CAH3157628.1"/>
    <property type="molecule type" value="Genomic_DNA"/>
</dbReference>
<protein>
    <recommendedName>
        <fullName evidence="3">receptor protein-tyrosine kinase</fullName>
        <ecNumber evidence="3">2.7.10.1</ecNumber>
    </recommendedName>
</protein>
<evidence type="ECO:0000256" key="9">
    <source>
        <dbReference type="ARBA" id="ARBA00023136"/>
    </source>
</evidence>
<dbReference type="InterPro" id="IPR013783">
    <property type="entry name" value="Ig-like_fold"/>
</dbReference>
<dbReference type="PROSITE" id="PS00109">
    <property type="entry name" value="PROTEIN_KINASE_TYR"/>
    <property type="match status" value="1"/>
</dbReference>
<comment type="subcellular location">
    <subcellularLocation>
        <location evidence="1">Membrane</location>
        <topology evidence="1">Single-pass membrane protein</topology>
    </subcellularLocation>
</comment>
<evidence type="ECO:0000256" key="1">
    <source>
        <dbReference type="ARBA" id="ARBA00004167"/>
    </source>
</evidence>
<evidence type="ECO:0000256" key="4">
    <source>
        <dbReference type="ARBA" id="ARBA00022679"/>
    </source>
</evidence>
<sequence>MSTVGGLAIAPEPSLRRRVGISARPSDLEGLIFFNSFLTNSSLIENSLKTWRALGERPGHEASYEFCDYCAEVMCKTPCDLPRLMSKASARAQTSITAREPSATVAEGSSLTLEWDFSLQSSDSLREIVFGLWEKGYTSSFFITVTQSRGAVVNPELSKKHPSYVGRVFWVGNISRSYAAFRLDNTRLSDSKTYGCQLGVGGFGQTRDSKMSLVVEKLSLDGKGSAFLHVPLARVGIVGQIAEFEWEYQYDTSVANGGDVKIVQFSKRSNPQTKPRILWKFQDNVKTTIPEYAERLFVSNVTRNEREKYPIERYTFKLFKVNTNDEGYYELNVGFTNEEMDLDSRVSLDVHVRPRIITNGNKKNRGSYKEDERLLLACETEGGTTPNIRWMKNGELMPGEQKDYFSVENLSKNDTGVYSCCAYYPNGNVSSMEVLVRVQYAPRVNTPSTSTILSWKGNPTNLTCSAMGDPAANFSWTRADEKLPAEQSQTSTNTSVLTIIPLADSDFSNYTCTAYNGIGKDSKVFILKPISPPSPPIITHIDVTHNAIKVEWNIPTTKQTTPITEYVLRIKKLGDFTSIEVTFQAKSNYYILGNLTRGTNYTVWLYATNVAGRSNASEGKQVETLINGCPGPPKLHFSKVNINCTTFLATWRSPGDNGGVEVKVNRFTVWYRLVVTNNTKGKWLKFNTTKTNYYVTLECCSTYEIMVTAWKRNCPSMADPDNAAKVTVLKDLPCNDKIRSQGLQGYRSFSREDPDMRVVNFSPVAAVLILPIIAVLVCLSWSNICKKQHFNVVQISGMEGPGESEMEELVSTPVPHVPTWEFPLCNLAIERVIGNGAFGVVSKAYARHLPDKPDEWTIVAVKSLQDDATESERKDLVSELNLLKRLKPHPYIIRLLGCVTTEPDGPFVIIEYVPYGDLLGYLRRSRGATDRYYDEPEIEPTTNLTSQQMLKYAWQISEAMRYIASKKILHRDLAARNVLVGENHRCKITDFGMARDVNLKEIYVPRSQGRIPVKWTAIEAMTGAMKYSIQSDVWSFGVVLFEICTIGAEPYPGISPWTLPNVLLKGYRMPKPEYVRDELYAIMMDCWETEPENRPSFDSLCNKIKRLEMGANQNYVNIRDCLEAHENELA</sequence>
<dbReference type="SUPFAM" id="SSF48726">
    <property type="entry name" value="Immunoglobulin"/>
    <property type="match status" value="3"/>
</dbReference>
<keyword evidence="15" id="KW-0067">ATP-binding</keyword>
<evidence type="ECO:0000313" key="19">
    <source>
        <dbReference type="EMBL" id="CAH3157628.1"/>
    </source>
</evidence>
<dbReference type="PRINTS" id="PR00109">
    <property type="entry name" value="TYRKINASE"/>
</dbReference>
<evidence type="ECO:0000256" key="15">
    <source>
        <dbReference type="PROSITE-ProRule" id="PRU10141"/>
    </source>
</evidence>
<feature type="domain" description="Ig-like" evidence="17">
    <location>
        <begin position="442"/>
        <end position="531"/>
    </location>
</feature>
<evidence type="ECO:0000256" key="13">
    <source>
        <dbReference type="ARBA" id="ARBA00023319"/>
    </source>
</evidence>
<evidence type="ECO:0000256" key="14">
    <source>
        <dbReference type="ARBA" id="ARBA00051243"/>
    </source>
</evidence>
<dbReference type="SUPFAM" id="SSF49265">
    <property type="entry name" value="Fibronectin type III"/>
    <property type="match status" value="2"/>
</dbReference>